<comment type="cofactor">
    <cofactor evidence="2">
        <name>Co(2+)</name>
        <dbReference type="ChEBI" id="CHEBI:48828"/>
    </cofactor>
</comment>
<dbReference type="PIRSF" id="PIRSF001455">
    <property type="entry name" value="DHQ_synth"/>
    <property type="match status" value="1"/>
</dbReference>
<organism evidence="11 12">
    <name type="scientific">Candidatus Enterocola intestinipullorum</name>
    <dbReference type="NCBI Taxonomy" id="2840783"/>
    <lineage>
        <taxon>Bacteria</taxon>
        <taxon>Pseudomonadati</taxon>
        <taxon>Bacteroidota</taxon>
        <taxon>Bacteroidia</taxon>
        <taxon>Bacteroidales</taxon>
        <taxon>Candidatus Enterocola</taxon>
    </lineage>
</organism>
<evidence type="ECO:0000313" key="12">
    <source>
        <dbReference type="Proteomes" id="UP000823637"/>
    </source>
</evidence>
<evidence type="ECO:0000256" key="4">
    <source>
        <dbReference type="ARBA" id="ARBA00022723"/>
    </source>
</evidence>
<dbReference type="CDD" id="cd08195">
    <property type="entry name" value="DHQS"/>
    <property type="match status" value="1"/>
</dbReference>
<evidence type="ECO:0000256" key="7">
    <source>
        <dbReference type="ARBA" id="ARBA00023239"/>
    </source>
</evidence>
<keyword evidence="3" id="KW-0028">Amino-acid biosynthesis</keyword>
<dbReference type="SUPFAM" id="SSF56796">
    <property type="entry name" value="Dehydroquinate synthase-like"/>
    <property type="match status" value="1"/>
</dbReference>
<evidence type="ECO:0000256" key="5">
    <source>
        <dbReference type="ARBA" id="ARBA00023027"/>
    </source>
</evidence>
<keyword evidence="6" id="KW-0057">Aromatic amino acid biosynthesis</keyword>
<evidence type="ECO:0000259" key="9">
    <source>
        <dbReference type="Pfam" id="PF01761"/>
    </source>
</evidence>
<dbReference type="PANTHER" id="PTHR43622">
    <property type="entry name" value="3-DEHYDROQUINATE SYNTHASE"/>
    <property type="match status" value="1"/>
</dbReference>
<gene>
    <name evidence="11" type="ORF">IAC32_03080</name>
</gene>
<dbReference type="InterPro" id="IPR030963">
    <property type="entry name" value="DHQ_synth_fam"/>
</dbReference>
<keyword evidence="8" id="KW-0170">Cobalt</keyword>
<dbReference type="GO" id="GO:0046872">
    <property type="term" value="F:metal ion binding"/>
    <property type="evidence" value="ECO:0007669"/>
    <property type="project" value="UniProtKB-KW"/>
</dbReference>
<evidence type="ECO:0000256" key="1">
    <source>
        <dbReference type="ARBA" id="ARBA00001911"/>
    </source>
</evidence>
<dbReference type="Pfam" id="PF24621">
    <property type="entry name" value="DHQS_C"/>
    <property type="match status" value="1"/>
</dbReference>
<dbReference type="PANTHER" id="PTHR43622:SF7">
    <property type="entry name" value="3-DEHYDROQUINATE SYNTHASE, CHLOROPLASTIC"/>
    <property type="match status" value="1"/>
</dbReference>
<dbReference type="InterPro" id="IPR056179">
    <property type="entry name" value="DHQS_C"/>
</dbReference>
<dbReference type="Gene3D" id="3.40.50.1970">
    <property type="match status" value="1"/>
</dbReference>
<dbReference type="Proteomes" id="UP000823637">
    <property type="component" value="Unassembled WGS sequence"/>
</dbReference>
<reference evidence="11" key="2">
    <citation type="journal article" date="2021" name="PeerJ">
        <title>Extensive microbial diversity within the chicken gut microbiome revealed by metagenomics and culture.</title>
        <authorList>
            <person name="Gilroy R."/>
            <person name="Ravi A."/>
            <person name="Getino M."/>
            <person name="Pursley I."/>
            <person name="Horton D.L."/>
            <person name="Alikhan N.F."/>
            <person name="Baker D."/>
            <person name="Gharbi K."/>
            <person name="Hall N."/>
            <person name="Watson M."/>
            <person name="Adriaenssens E.M."/>
            <person name="Foster-Nyarko E."/>
            <person name="Jarju S."/>
            <person name="Secka A."/>
            <person name="Antonio M."/>
            <person name="Oren A."/>
            <person name="Chaudhuri R.R."/>
            <person name="La Ragione R."/>
            <person name="Hildebrand F."/>
            <person name="Pallen M.J."/>
        </authorList>
    </citation>
    <scope>NUCLEOTIDE SEQUENCE</scope>
    <source>
        <strain evidence="11">D3-1215</strain>
    </source>
</reference>
<keyword evidence="4" id="KW-0479">Metal-binding</keyword>
<dbReference type="GO" id="GO:0003856">
    <property type="term" value="F:3-dehydroquinate synthase activity"/>
    <property type="evidence" value="ECO:0007669"/>
    <property type="project" value="TreeGrafter"/>
</dbReference>
<dbReference type="InterPro" id="IPR030960">
    <property type="entry name" value="DHQS/DOIS_N"/>
</dbReference>
<proteinExistence type="predicted"/>
<protein>
    <submittedName>
        <fullName evidence="11">3-dehydroquinate synthase</fullName>
    </submittedName>
</protein>
<evidence type="ECO:0000256" key="2">
    <source>
        <dbReference type="ARBA" id="ARBA00001941"/>
    </source>
</evidence>
<dbReference type="InterPro" id="IPR050071">
    <property type="entry name" value="Dehydroquinate_synthase"/>
</dbReference>
<reference evidence="11" key="1">
    <citation type="submission" date="2020-10" db="EMBL/GenBank/DDBJ databases">
        <authorList>
            <person name="Gilroy R."/>
        </authorList>
    </citation>
    <scope>NUCLEOTIDE SEQUENCE</scope>
    <source>
        <strain evidence="11">D3-1215</strain>
    </source>
</reference>
<keyword evidence="7" id="KW-0456">Lyase</keyword>
<evidence type="ECO:0000259" key="10">
    <source>
        <dbReference type="Pfam" id="PF24621"/>
    </source>
</evidence>
<comment type="cofactor">
    <cofactor evidence="1">
        <name>NAD(+)</name>
        <dbReference type="ChEBI" id="CHEBI:57540"/>
    </cofactor>
</comment>
<evidence type="ECO:0000256" key="8">
    <source>
        <dbReference type="ARBA" id="ARBA00023285"/>
    </source>
</evidence>
<feature type="domain" description="3-dehydroquinate synthase C-terminal" evidence="10">
    <location>
        <begin position="170"/>
        <end position="313"/>
    </location>
</feature>
<dbReference type="AlphaFoldDB" id="A0A9D9HDB5"/>
<comment type="caution">
    <text evidence="11">The sequence shown here is derived from an EMBL/GenBank/DDBJ whole genome shotgun (WGS) entry which is preliminary data.</text>
</comment>
<evidence type="ECO:0000256" key="3">
    <source>
        <dbReference type="ARBA" id="ARBA00022605"/>
    </source>
</evidence>
<dbReference type="EMBL" id="JADIMR010000043">
    <property type="protein sequence ID" value="MBO8446714.1"/>
    <property type="molecule type" value="Genomic_DNA"/>
</dbReference>
<dbReference type="Gene3D" id="1.20.1090.10">
    <property type="entry name" value="Dehydroquinate synthase-like - alpha domain"/>
    <property type="match status" value="1"/>
</dbReference>
<dbReference type="GO" id="GO:0008652">
    <property type="term" value="P:amino acid biosynthetic process"/>
    <property type="evidence" value="ECO:0007669"/>
    <property type="project" value="UniProtKB-KW"/>
</dbReference>
<sequence>MNNVFFDNDLRTAVEKALGSRSVPDGQLFLLADEGSFSACGPAIEGIPALASAKKVVIKAGDDHKTIESVIDVWRFLGQNGGTRRSLLVNLGGGMVTDLGGFAANTFKRGIAFINIPTTLLSMVDAAVGGKTGINFDGLKNEIGVIKPAAAVVINTAFLKTLDKRNLLSGYAEMLKHGLLTGDDALSELLAFDILNADPAGMSGMLQRSIEVKENIVAQDPEEKGIRKALNLGHTVGHAFESLSHKLHSPALHGYAVAWGMVAELFLSHKLLGFPLDTMQAVTRFIKGNYGSFPIDCDKYETLYGLMQHDKKNQSAAQVNFTLLRAPGRIQIDCTASKEQIFEALDFYRDAFGQ</sequence>
<accession>A0A9D9HDB5</accession>
<evidence type="ECO:0000313" key="11">
    <source>
        <dbReference type="EMBL" id="MBO8446714.1"/>
    </source>
</evidence>
<dbReference type="GO" id="GO:0009073">
    <property type="term" value="P:aromatic amino acid family biosynthetic process"/>
    <property type="evidence" value="ECO:0007669"/>
    <property type="project" value="UniProtKB-KW"/>
</dbReference>
<evidence type="ECO:0000256" key="6">
    <source>
        <dbReference type="ARBA" id="ARBA00023141"/>
    </source>
</evidence>
<keyword evidence="5" id="KW-0520">NAD</keyword>
<dbReference type="Pfam" id="PF01761">
    <property type="entry name" value="DHQ_synthase"/>
    <property type="match status" value="1"/>
</dbReference>
<name>A0A9D9HDB5_9BACT</name>
<feature type="domain" description="3-dehydroquinate synthase N-terminal" evidence="9">
    <location>
        <begin position="56"/>
        <end position="167"/>
    </location>
</feature>